<dbReference type="UniPathway" id="UPA00375"/>
<protein>
    <recommendedName>
        <fullName evidence="9">BTB domain-containing protein</fullName>
    </recommendedName>
</protein>
<evidence type="ECO:0000256" key="1">
    <source>
        <dbReference type="ARBA" id="ARBA00004797"/>
    </source>
</evidence>
<dbReference type="PROSITE" id="PS50097">
    <property type="entry name" value="BTB"/>
    <property type="match status" value="1"/>
</dbReference>
<dbReference type="InterPro" id="IPR042095">
    <property type="entry name" value="SUMF_sf"/>
</dbReference>
<keyword evidence="2" id="KW-0880">Kelch repeat</keyword>
<dbReference type="InterPro" id="IPR015915">
    <property type="entry name" value="Kelch-typ_b-propeller"/>
</dbReference>
<gene>
    <name evidence="10" type="ORF">BZG36_00576</name>
</gene>
<evidence type="ECO:0000256" key="6">
    <source>
        <dbReference type="ARBA" id="ARBA00023002"/>
    </source>
</evidence>
<dbReference type="InterPro" id="IPR051128">
    <property type="entry name" value="EgtD_Methyltrsf_superfamily"/>
</dbReference>
<dbReference type="SMART" id="SM00225">
    <property type="entry name" value="BTB"/>
    <property type="match status" value="1"/>
</dbReference>
<keyword evidence="7" id="KW-0408">Iron</keyword>
<keyword evidence="6" id="KW-0560">Oxidoreductase</keyword>
<comment type="caution">
    <text evidence="10">The sequence shown here is derived from an EMBL/GenBank/DDBJ whole genome shotgun (WGS) entry which is preliminary data.</text>
</comment>
<dbReference type="Pfam" id="PF00651">
    <property type="entry name" value="BTB"/>
    <property type="match status" value="1"/>
</dbReference>
<evidence type="ECO:0000256" key="8">
    <source>
        <dbReference type="ARBA" id="ARBA00037882"/>
    </source>
</evidence>
<keyword evidence="4" id="KW-0808">Transferase</keyword>
<dbReference type="Proteomes" id="UP000242875">
    <property type="component" value="Unassembled WGS sequence"/>
</dbReference>
<dbReference type="InterPro" id="IPR017805">
    <property type="entry name" value="SAM_MeTrfase_EasF-type_put"/>
</dbReference>
<sequence>MAAKGVPPSKRHGHTANLWNNYIVIFGGCNEYQEYCNDVHIFDIEKQTWTRPDVRGSHNVAARYLHTATVYDDKLFVYGGFAKKPEYTYVLEELSILDLKTFTWIQHHPVPPRYNHSATLINSKLYIYAGKDEHGTTVSDLFCIELSTENYVPHQILGAHYGHYGARGQLVLLKSQHFCEAVCGKLLVFGKYIVNDGPNHSGNLTMGGSNGTLSSSNRTSNTSPQVLTTGTPVYGLWMLDLDTLEWKRMDCSSNFDVGGWNCFTVVNDLDSPVQARQNSASRRWQNQPSGHPSSSAMIIDSDLQKALPSNSNLLFLGNTDPVRPQGYDHFREALYIPTESLGLYDIPTSQISNEFSHLLGTVDLSDFVIATSDGHEIPVHKVILMTRWSHFQNIFRSGMIEATQNRMEVPEPYPVVYVFLKYIYTDHVSEHESTDVLCDLLVMANMYLIPRLAKMCCEILYRHHLSIESCGMIFEKAIMSAEIGLKMLTVEFMFRHLGALLRSGAIMEMGPEIRDEFLESVPEEAVLEVSGRRGSWASVGSGQGSTKGSPGAVVGPGFVDVMDSRGNVDETSDLPRTILRALSKTPGKKSIPTMVLYDGKGLQLFDQITYLDEYYLTNAEIDIMRRRVTEIVSYINDGSVVVELGAGSLRKTSLILEELNRSKRDISYFALDLDKDELLKSLKSIGDNYQNVSVTGLWGEYMEGMRWISEHVPSNVSKTLMWLGSSIGNMSRADAGAFIQSFREQAMDVGDLFLIGIDRRNDSDKIMRAYNDSNGVTEEFIMNGLDHVNSIFGGDFIDRRKFAYEAGYNEEEGRHQAFYRSLEDQVLQVPSSYSDVDPIRVQKGELIHIEFSYKYSPEESLQLFDNARLRLVEAWADSHQQYDLHLLQKAPFHFSRQNSDFSKIPTLQEFQELWAAWDTVVETMIPRDKLFERPISLRHPLLFYTGHIPSFLDIQVSKALSEPTTEPRHFAEIFERGIDPDMEDPTKCHDHSEVPEEEDLWPTIDEINAFKGRVRQRVRNFYATFDSMDTITRKRLHFALWMGFEHEIMHLETILYMLLQSPNVLPPAGFAYPRGLGDITNLSEPVSSRDLEDRLYESTLIEVPAGPVTLGQDQRSDHDFGKDEEIHAAYGWDNESPKRQEHVDGFKMLNRPVTVGEYLQFLTATGALEDDNLFPLSWIRPFSDKPDLIALKTVYGPTSLNIACNWPVCVSYDQAAAYASWKDARVPTENEWVRFRDTQDSSIISRNLSLNHWHPLPVARPTKAQVGSSVWEWTSSVWEAYPGFVASVSYPGYSADFFDEKHNTILGASWATHPRIGQRPSFRNWYQRGYPYVVAGFRICF</sequence>
<organism evidence="10 11">
    <name type="scientific">Bifiguratus adelaidae</name>
    <dbReference type="NCBI Taxonomy" id="1938954"/>
    <lineage>
        <taxon>Eukaryota</taxon>
        <taxon>Fungi</taxon>
        <taxon>Fungi incertae sedis</taxon>
        <taxon>Mucoromycota</taxon>
        <taxon>Mucoromycotina</taxon>
        <taxon>Endogonomycetes</taxon>
        <taxon>Endogonales</taxon>
        <taxon>Endogonales incertae sedis</taxon>
        <taxon>Bifiguratus</taxon>
    </lineage>
</organism>
<evidence type="ECO:0000256" key="2">
    <source>
        <dbReference type="ARBA" id="ARBA00022441"/>
    </source>
</evidence>
<dbReference type="PANTHER" id="PTHR43397">
    <property type="entry name" value="ERGOTHIONEINE BIOSYNTHESIS PROTEIN 1"/>
    <property type="match status" value="1"/>
</dbReference>
<dbReference type="InterPro" id="IPR005532">
    <property type="entry name" value="SUMF_dom"/>
</dbReference>
<dbReference type="Gene3D" id="3.90.1580.10">
    <property type="entry name" value="paralog of FGE (formylglycine-generating enzyme)"/>
    <property type="match status" value="2"/>
</dbReference>
<dbReference type="InterPro" id="IPR000210">
    <property type="entry name" value="BTB/POZ_dom"/>
</dbReference>
<evidence type="ECO:0000256" key="4">
    <source>
        <dbReference type="ARBA" id="ARBA00022679"/>
    </source>
</evidence>
<comment type="pathway">
    <text evidence="8">Amino-acid biosynthesis; ergothioneine biosynthesis.</text>
</comment>
<dbReference type="NCBIfam" id="TIGR03439">
    <property type="entry name" value="methyl_EasF"/>
    <property type="match status" value="1"/>
</dbReference>
<dbReference type="Pfam" id="PF10017">
    <property type="entry name" value="Methyltransf_33"/>
    <property type="match status" value="1"/>
</dbReference>
<keyword evidence="3" id="KW-0489">Methyltransferase</keyword>
<dbReference type="InterPro" id="IPR011333">
    <property type="entry name" value="SKP1/BTB/POZ_sf"/>
</dbReference>
<dbReference type="Gene3D" id="3.40.50.150">
    <property type="entry name" value="Vaccinia Virus protein VP39"/>
    <property type="match status" value="1"/>
</dbReference>
<dbReference type="PROSITE" id="PS51257">
    <property type="entry name" value="PROKAR_LIPOPROTEIN"/>
    <property type="match status" value="1"/>
</dbReference>
<evidence type="ECO:0000313" key="10">
    <source>
        <dbReference type="EMBL" id="OZJ06408.1"/>
    </source>
</evidence>
<dbReference type="GO" id="GO:0008168">
    <property type="term" value="F:methyltransferase activity"/>
    <property type="evidence" value="ECO:0007669"/>
    <property type="project" value="UniProtKB-KW"/>
</dbReference>
<evidence type="ECO:0000256" key="3">
    <source>
        <dbReference type="ARBA" id="ARBA00022603"/>
    </source>
</evidence>
<dbReference type="Gene3D" id="3.30.710.10">
    <property type="entry name" value="Potassium Channel Kv1.1, Chain A"/>
    <property type="match status" value="1"/>
</dbReference>
<dbReference type="PANTHER" id="PTHR43397:SF1">
    <property type="entry name" value="ERGOTHIONEINE BIOSYNTHESIS PROTEIN 1"/>
    <property type="match status" value="1"/>
</dbReference>
<reference evidence="10 11" key="1">
    <citation type="journal article" date="2017" name="Mycologia">
        <title>Bifiguratus adelaidae, gen. et sp. nov., a new member of Mucoromycotina in endophytic and soil-dwelling habitats.</title>
        <authorList>
            <person name="Torres-Cruz T.J."/>
            <person name="Billingsley Tobias T.L."/>
            <person name="Almatruk M."/>
            <person name="Hesse C."/>
            <person name="Kuske C.R."/>
            <person name="Desiro A."/>
            <person name="Benucci G.M."/>
            <person name="Bonito G."/>
            <person name="Stajich J.E."/>
            <person name="Dunlap C."/>
            <person name="Arnold A.E."/>
            <person name="Porras-Alfaro A."/>
        </authorList>
    </citation>
    <scope>NUCLEOTIDE SEQUENCE [LARGE SCALE GENOMIC DNA]</scope>
    <source>
        <strain evidence="10 11">AZ0501</strain>
    </source>
</reference>
<dbReference type="InterPro" id="IPR029063">
    <property type="entry name" value="SAM-dependent_MTases_sf"/>
</dbReference>
<dbReference type="Gene3D" id="2.120.10.80">
    <property type="entry name" value="Kelch-type beta propeller"/>
    <property type="match status" value="1"/>
</dbReference>
<dbReference type="OrthoDB" id="659at2759"/>
<feature type="domain" description="BTB" evidence="9">
    <location>
        <begin position="365"/>
        <end position="432"/>
    </location>
</feature>
<dbReference type="InterPro" id="IPR016187">
    <property type="entry name" value="CTDL_fold"/>
</dbReference>
<accession>A0A261Y753</accession>
<dbReference type="EMBL" id="MVBO01000003">
    <property type="protein sequence ID" value="OZJ06408.1"/>
    <property type="molecule type" value="Genomic_DNA"/>
</dbReference>
<evidence type="ECO:0000256" key="7">
    <source>
        <dbReference type="ARBA" id="ARBA00023004"/>
    </source>
</evidence>
<name>A0A261Y753_9FUNG</name>
<evidence type="ECO:0000256" key="5">
    <source>
        <dbReference type="ARBA" id="ARBA00022737"/>
    </source>
</evidence>
<dbReference type="SUPFAM" id="SSF117281">
    <property type="entry name" value="Kelch motif"/>
    <property type="match status" value="1"/>
</dbReference>
<dbReference type="InterPro" id="IPR024775">
    <property type="entry name" value="DinB-like"/>
</dbReference>
<dbReference type="Pfam" id="PF03781">
    <property type="entry name" value="FGE-sulfatase"/>
    <property type="match status" value="2"/>
</dbReference>
<keyword evidence="11" id="KW-1185">Reference proteome</keyword>
<evidence type="ECO:0000313" key="11">
    <source>
        <dbReference type="Proteomes" id="UP000242875"/>
    </source>
</evidence>
<dbReference type="Pfam" id="PF12867">
    <property type="entry name" value="DinB_2"/>
    <property type="match status" value="1"/>
</dbReference>
<evidence type="ECO:0000259" key="9">
    <source>
        <dbReference type="PROSITE" id="PS50097"/>
    </source>
</evidence>
<proteinExistence type="predicted"/>
<comment type="pathway">
    <text evidence="1">tRNA modification; wybutosine-tRNA(Phe) biosynthesis.</text>
</comment>
<dbReference type="InterPro" id="IPR019257">
    <property type="entry name" value="MeTrfase_dom"/>
</dbReference>
<dbReference type="SUPFAM" id="SSF56436">
    <property type="entry name" value="C-type lectin-like"/>
    <property type="match status" value="1"/>
</dbReference>
<dbReference type="Pfam" id="PF24681">
    <property type="entry name" value="Kelch_KLHDC2_KLHL20_DRC7"/>
    <property type="match status" value="1"/>
</dbReference>
<dbReference type="GO" id="GO:0032259">
    <property type="term" value="P:methylation"/>
    <property type="evidence" value="ECO:0007669"/>
    <property type="project" value="UniProtKB-KW"/>
</dbReference>
<dbReference type="SUPFAM" id="SSF54695">
    <property type="entry name" value="POZ domain"/>
    <property type="match status" value="1"/>
</dbReference>
<keyword evidence="5" id="KW-0677">Repeat</keyword>